<dbReference type="PROSITE" id="PS50014">
    <property type="entry name" value="BROMODOMAIN_2"/>
    <property type="match status" value="1"/>
</dbReference>
<keyword evidence="3" id="KW-0862">Zinc</keyword>
<dbReference type="InterPro" id="IPR037800">
    <property type="entry name" value="GCN5"/>
</dbReference>
<dbReference type="SUPFAM" id="SSF47370">
    <property type="entry name" value="Bromodomain"/>
    <property type="match status" value="2"/>
</dbReference>
<feature type="compositionally biased region" description="Basic and acidic residues" evidence="7">
    <location>
        <begin position="350"/>
        <end position="373"/>
    </location>
</feature>
<dbReference type="InterPro" id="IPR001965">
    <property type="entry name" value="Znf_PHD"/>
</dbReference>
<dbReference type="GO" id="GO:0000228">
    <property type="term" value="C:nuclear chromosome"/>
    <property type="evidence" value="ECO:0007669"/>
    <property type="project" value="InterPro"/>
</dbReference>
<dbReference type="InterPro" id="IPR036427">
    <property type="entry name" value="Bromodomain-like_sf"/>
</dbReference>
<proteinExistence type="predicted"/>
<evidence type="ECO:0000313" key="10">
    <source>
        <dbReference type="EMBL" id="TFJ80505.1"/>
    </source>
</evidence>
<feature type="region of interest" description="Disordered" evidence="7">
    <location>
        <begin position="158"/>
        <end position="206"/>
    </location>
</feature>
<dbReference type="GO" id="GO:0010484">
    <property type="term" value="F:histone H3 acetyltransferase activity"/>
    <property type="evidence" value="ECO:0007669"/>
    <property type="project" value="TreeGrafter"/>
</dbReference>
<organism evidence="10 11">
    <name type="scientific">Nannochloropsis salina CCMP1776</name>
    <dbReference type="NCBI Taxonomy" id="1027361"/>
    <lineage>
        <taxon>Eukaryota</taxon>
        <taxon>Sar</taxon>
        <taxon>Stramenopiles</taxon>
        <taxon>Ochrophyta</taxon>
        <taxon>Eustigmatophyceae</taxon>
        <taxon>Eustigmatales</taxon>
        <taxon>Monodopsidaceae</taxon>
        <taxon>Microchloropsis</taxon>
        <taxon>Microchloropsis salina</taxon>
    </lineage>
</organism>
<dbReference type="InterPro" id="IPR001487">
    <property type="entry name" value="Bromodomain"/>
</dbReference>
<evidence type="ECO:0000256" key="6">
    <source>
        <dbReference type="PROSITE-ProRule" id="PRU00146"/>
    </source>
</evidence>
<dbReference type="PRINTS" id="PR00503">
    <property type="entry name" value="BROMODOMAIN"/>
</dbReference>
<protein>
    <recommendedName>
        <fullName evidence="12">Bromo domain-containing protein</fullName>
    </recommendedName>
</protein>
<comment type="caution">
    <text evidence="10">The sequence shown here is derived from an EMBL/GenBank/DDBJ whole genome shotgun (WGS) entry which is preliminary data.</text>
</comment>
<evidence type="ECO:0000256" key="1">
    <source>
        <dbReference type="ARBA" id="ARBA00022723"/>
    </source>
</evidence>
<feature type="compositionally biased region" description="Basic and acidic residues" evidence="7">
    <location>
        <begin position="1385"/>
        <end position="1425"/>
    </location>
</feature>
<keyword evidence="4 5" id="KW-0103">Bromodomain</keyword>
<evidence type="ECO:0000259" key="9">
    <source>
        <dbReference type="PROSITE" id="PS50016"/>
    </source>
</evidence>
<feature type="region of interest" description="Disordered" evidence="7">
    <location>
        <begin position="919"/>
        <end position="938"/>
    </location>
</feature>
<dbReference type="InterPro" id="IPR011011">
    <property type="entry name" value="Znf_FYVE_PHD"/>
</dbReference>
<dbReference type="OrthoDB" id="21449at2759"/>
<dbReference type="Pfam" id="PF00439">
    <property type="entry name" value="Bromodomain"/>
    <property type="match status" value="1"/>
</dbReference>
<feature type="compositionally biased region" description="Gly residues" evidence="7">
    <location>
        <begin position="174"/>
        <end position="185"/>
    </location>
</feature>
<keyword evidence="11" id="KW-1185">Reference proteome</keyword>
<feature type="compositionally biased region" description="Basic and acidic residues" evidence="7">
    <location>
        <begin position="1264"/>
        <end position="1273"/>
    </location>
</feature>
<dbReference type="EMBL" id="SDOX01000166">
    <property type="protein sequence ID" value="TFJ80505.1"/>
    <property type="molecule type" value="Genomic_DNA"/>
</dbReference>
<accession>A0A4D9CSD2</accession>
<dbReference type="Gene3D" id="3.30.40.10">
    <property type="entry name" value="Zinc/RING finger domain, C3HC4 (zinc finger)"/>
    <property type="match status" value="1"/>
</dbReference>
<dbReference type="PANTHER" id="PTHR45750">
    <property type="entry name" value="GH11602P"/>
    <property type="match status" value="1"/>
</dbReference>
<sequence>MVQLRPKGWGWAAIGPFHDLSLSSPTTLTETQEEACPARVSSLRKKIPEVRVQVKVKLKEGGEDYFQDDITWDITSKHLPEPDAFAATVGHELGLSHVEVTALTHSVTEQLKDMAAADPESLELHYSYQEQTQQETAEHARRAAEEKALLVAAARQTQGEWFGRGGPSEDKGGEAAGGHAGGPGARAGTEDMAAARGGKSEGARAEEAGRLLHEQRDVQQTAKKAIKSIDVALMKDHLDAALDPVLPLIPLQLHVILEALSREAQRVCLHLAPHTPQGLIQSKQCCHGCKHAQDKLVAYCPRGYQSHALCELHFSRHHQNLSQREGLALFRARGQPRLSVEQKVEGAVKEEMMEEAGGSREAARGGKSVERAADPATGGAEVGGGGGAGDGGEEETARVTLEAIREKLQPSASSLLVSSSTIPSDSPVGGVGPLQSLGGLAAALTSSTTTPAGSLHPLCLVCSLQCPCKPCRRQTLRRALDILRRALNLKAGRAATEDGDLLDVLGSHPLALARSGALSVAHSLLEDDVRRGLRGQIEEKASAKSASKTVLKHSVPEALLPPLAPSTAFPPLVLPSLDPSLLQTLLAYLGAIDKAARGVPAPARTLPSARLSPDERKAARQAAKLKQRAAARAVRQASQRARHAAQAVTQAAEEAGYPFPPSLQLRDYPAFLTTAMAAANALAASAAGRGGERKKRAEAGAQEGIQEISSLPPSFPPFPTNFDPVAYTSKMAAVLAEVGGHGGERGGGMGLASALRGLASIDAAASAQTLNRKAGEQEGERNGGERGRHAGREDEDGGGARAGSRKRIKLDFSPVGDSMRVRVRVRKRLATPSWTSPLMMVRLRRRMGGEGGKEGGGGDGGRWECLAPAPEEEEEAARKRKWFGPSLVLPERALYAFEMVTPSEMAAAGLGVLPVVPEGKGEGKDGAEAPGQGTGPDWGAKAVLVKERTPATGFSSGARPPVKGLIGGGGGSKGHLPPSLAAGIGKAENFTAPAQSSRKRKHPSATDGKGLGTASSSTYKAAGPAPPLASRPHSALPLPATAANLKAEPGETGPAVGRGPGHVNVEVCCICQEETEEEEAPGREGLGVGGALAKIGSRVEGGKKKKGRAPNALLLCTHCPRAYHSRCLHLKHLPPDPAIWLCAECRLPEDEPTRALVEELGLEATPERDAKKILQFLLKHELSGAFCEPVEVEKVPDYADYVREAMDLQTIWDRYFGKGGKAVAAAETAGTEGDTVRRRKKTRDPGGAGVTGGSRTEEGGESMDESKARKQEGGLDGDGSDGGVRVAGFPLVDFVCDVRRVWFNCGMYNGVGSVYWAIGELLSRCFERNVVQRLIRYLSEGEKRILEVRTLEMRRQGVQDLQTLEAAGRIPEDYRNGMGFLENTKRGLRETSLEGGEEREKKGGLYEGTKSETQRSQKARAEKGEGSNGKKGKVEDIELQHQRDLPSFVAKQARHGDWSESRAKKRSVRAADTRGPKQRGK</sequence>
<evidence type="ECO:0000256" key="7">
    <source>
        <dbReference type="SAM" id="MobiDB-lite"/>
    </source>
</evidence>
<feature type="compositionally biased region" description="Basic and acidic residues" evidence="7">
    <location>
        <begin position="773"/>
        <end position="792"/>
    </location>
</feature>
<dbReference type="InterPro" id="IPR006939">
    <property type="entry name" value="SNF5"/>
</dbReference>
<feature type="region of interest" description="Disordered" evidence="7">
    <location>
        <begin position="768"/>
        <end position="809"/>
    </location>
</feature>
<feature type="compositionally biased region" description="Gly residues" evidence="7">
    <location>
        <begin position="380"/>
        <end position="390"/>
    </location>
</feature>
<feature type="region of interest" description="Disordered" evidence="7">
    <location>
        <begin position="950"/>
        <end position="1035"/>
    </location>
</feature>
<dbReference type="GO" id="GO:0045944">
    <property type="term" value="P:positive regulation of transcription by RNA polymerase II"/>
    <property type="evidence" value="ECO:0007669"/>
    <property type="project" value="TreeGrafter"/>
</dbReference>
<dbReference type="Gene3D" id="1.20.920.10">
    <property type="entry name" value="Bromodomain-like"/>
    <property type="match status" value="1"/>
</dbReference>
<reference evidence="10 11" key="1">
    <citation type="submission" date="2019-01" db="EMBL/GenBank/DDBJ databases">
        <title>Nuclear Genome Assembly of the Microalgal Biofuel strain Nannochloropsis salina CCMP1776.</title>
        <authorList>
            <person name="Hovde B."/>
        </authorList>
    </citation>
    <scope>NUCLEOTIDE SEQUENCE [LARGE SCALE GENOMIC DNA]</scope>
    <source>
        <strain evidence="10 11">CCMP1776</strain>
    </source>
</reference>
<feature type="region of interest" description="Disordered" evidence="7">
    <location>
        <begin position="1385"/>
        <end position="1481"/>
    </location>
</feature>
<evidence type="ECO:0000313" key="11">
    <source>
        <dbReference type="Proteomes" id="UP000355283"/>
    </source>
</evidence>
<dbReference type="Proteomes" id="UP000355283">
    <property type="component" value="Unassembled WGS sequence"/>
</dbReference>
<feature type="domain" description="Bromo" evidence="8">
    <location>
        <begin position="1178"/>
        <end position="1316"/>
    </location>
</feature>
<evidence type="ECO:0000259" key="8">
    <source>
        <dbReference type="PROSITE" id="PS50014"/>
    </source>
</evidence>
<keyword evidence="2 6" id="KW-0863">Zinc-finger</keyword>
<feature type="domain" description="PHD-type" evidence="9">
    <location>
        <begin position="1065"/>
        <end position="1148"/>
    </location>
</feature>
<gene>
    <name evidence="10" type="ORF">NSK_008246</name>
</gene>
<evidence type="ECO:0000256" key="3">
    <source>
        <dbReference type="ARBA" id="ARBA00022833"/>
    </source>
</evidence>
<dbReference type="PANTHER" id="PTHR45750:SF3">
    <property type="entry name" value="HISTONE ACETYLTRANSFERASE"/>
    <property type="match status" value="1"/>
</dbReference>
<evidence type="ECO:0000256" key="4">
    <source>
        <dbReference type="ARBA" id="ARBA00023117"/>
    </source>
</evidence>
<dbReference type="Pfam" id="PF04855">
    <property type="entry name" value="SNF5"/>
    <property type="match status" value="1"/>
</dbReference>
<feature type="compositionally biased region" description="Basic and acidic residues" evidence="7">
    <location>
        <begin position="1432"/>
        <end position="1444"/>
    </location>
</feature>
<keyword evidence="1" id="KW-0479">Metal-binding</keyword>
<dbReference type="PROSITE" id="PS50016">
    <property type="entry name" value="ZF_PHD_2"/>
    <property type="match status" value="1"/>
</dbReference>
<evidence type="ECO:0000256" key="2">
    <source>
        <dbReference type="ARBA" id="ARBA00022771"/>
    </source>
</evidence>
<evidence type="ECO:0000256" key="5">
    <source>
        <dbReference type="PROSITE-ProRule" id="PRU00035"/>
    </source>
</evidence>
<feature type="region of interest" description="Disordered" evidence="7">
    <location>
        <begin position="350"/>
        <end position="395"/>
    </location>
</feature>
<dbReference type="Pfam" id="PF00628">
    <property type="entry name" value="PHD"/>
    <property type="match status" value="1"/>
</dbReference>
<dbReference type="SMART" id="SM00249">
    <property type="entry name" value="PHD"/>
    <property type="match status" value="1"/>
</dbReference>
<dbReference type="GO" id="GO:0008270">
    <property type="term" value="F:zinc ion binding"/>
    <property type="evidence" value="ECO:0007669"/>
    <property type="project" value="UniProtKB-KW"/>
</dbReference>
<dbReference type="InterPro" id="IPR019786">
    <property type="entry name" value="Zinc_finger_PHD-type_CS"/>
</dbReference>
<dbReference type="GO" id="GO:0000123">
    <property type="term" value="C:histone acetyltransferase complex"/>
    <property type="evidence" value="ECO:0007669"/>
    <property type="project" value="TreeGrafter"/>
</dbReference>
<feature type="region of interest" description="Disordered" evidence="7">
    <location>
        <begin position="1227"/>
        <end position="1281"/>
    </location>
</feature>
<dbReference type="InterPro" id="IPR019787">
    <property type="entry name" value="Znf_PHD-finger"/>
</dbReference>
<dbReference type="InterPro" id="IPR013083">
    <property type="entry name" value="Znf_RING/FYVE/PHD"/>
</dbReference>
<dbReference type="PROSITE" id="PS01359">
    <property type="entry name" value="ZF_PHD_1"/>
    <property type="match status" value="1"/>
</dbReference>
<evidence type="ECO:0008006" key="12">
    <source>
        <dbReference type="Google" id="ProtNLM"/>
    </source>
</evidence>
<dbReference type="SUPFAM" id="SSF57903">
    <property type="entry name" value="FYVE/PHD zinc finger"/>
    <property type="match status" value="1"/>
</dbReference>
<name>A0A4D9CSD2_9STRA</name>